<gene>
    <name evidence="2" type="ORF">MELIAE_LOCUS3770</name>
</gene>
<name>A0A9P0FEW4_BRAAE</name>
<feature type="compositionally biased region" description="Basic and acidic residues" evidence="1">
    <location>
        <begin position="1"/>
        <end position="10"/>
    </location>
</feature>
<proteinExistence type="predicted"/>
<evidence type="ECO:0008006" key="4">
    <source>
        <dbReference type="Google" id="ProtNLM"/>
    </source>
</evidence>
<feature type="region of interest" description="Disordered" evidence="1">
    <location>
        <begin position="1"/>
        <end position="96"/>
    </location>
</feature>
<dbReference type="OrthoDB" id="6782434at2759"/>
<protein>
    <recommendedName>
        <fullName evidence="4">DUF4371 domain-containing protein</fullName>
    </recommendedName>
</protein>
<evidence type="ECO:0000313" key="3">
    <source>
        <dbReference type="Proteomes" id="UP001154078"/>
    </source>
</evidence>
<dbReference type="InterPro" id="IPR012337">
    <property type="entry name" value="RNaseH-like_sf"/>
</dbReference>
<sequence length="596" mass="68363">MKNTVGRENETTALRQRQKRKRANVAPGKSKSAADLATDDFTTAKPKSQTIRRQLKEPAKKVASNDEVQKKPLKQTLTQTPSKESNKKPCLRRRKSDSESSECSVAIFYRECGSSSMSEFDVMPEVQRNQGQQLGEDEKSESENDDFIDDQEVEDVFEKDIGEEQQLPLTEVRTAKNSRIKKKQKGEMKGPRNTKFCTFWIQVKEFKGWLSKSQVIRNGNEYAYCEVCKMDIIAHRNDIKRHSLSLRLKKKISSIASNTKITDMVVNNPLNESPLLENLFPDSKIAKNISLKRTKATAMLKQGLGVNFREQLFSKIRKPGNFFSFIVDETTDRGSIKQCCLVIIYFCYNDTKVVTEFFDLFELGSGKAADIYAAVKNSIISKNIPFDNLIGFSADTCNVMFGEYNSVYLLLKKDLPHSVSIKCSCHSIHLASSYACRKLPRSVEDLLRNIGSHFGRSFSRQEKFREFQLFFKVAVHKILSPAITRWLSLKACVDRVLEQYDALEAYLRVLCVEDPSRTNDDMLHTMTNKFTKMYLEFMSYTLGILTEYNTLFQSESPLLHNLKPETEKLLKDICSNFLNMQYIRNNNVFTLDHTNP</sequence>
<organism evidence="2 3">
    <name type="scientific">Brassicogethes aeneus</name>
    <name type="common">Rape pollen beetle</name>
    <name type="synonym">Meligethes aeneus</name>
    <dbReference type="NCBI Taxonomy" id="1431903"/>
    <lineage>
        <taxon>Eukaryota</taxon>
        <taxon>Metazoa</taxon>
        <taxon>Ecdysozoa</taxon>
        <taxon>Arthropoda</taxon>
        <taxon>Hexapoda</taxon>
        <taxon>Insecta</taxon>
        <taxon>Pterygota</taxon>
        <taxon>Neoptera</taxon>
        <taxon>Endopterygota</taxon>
        <taxon>Coleoptera</taxon>
        <taxon>Polyphaga</taxon>
        <taxon>Cucujiformia</taxon>
        <taxon>Nitidulidae</taxon>
        <taxon>Meligethinae</taxon>
        <taxon>Brassicogethes</taxon>
    </lineage>
</organism>
<dbReference type="AlphaFoldDB" id="A0A9P0FEW4"/>
<dbReference type="PANTHER" id="PTHR37162">
    <property type="entry name" value="HAT FAMILY DIMERISATION DOMAINCONTAINING PROTEIN-RELATED"/>
    <property type="match status" value="1"/>
</dbReference>
<dbReference type="PANTHER" id="PTHR37162:SF1">
    <property type="entry name" value="BED-TYPE DOMAIN-CONTAINING PROTEIN"/>
    <property type="match status" value="1"/>
</dbReference>
<keyword evidence="3" id="KW-1185">Reference proteome</keyword>
<dbReference type="Proteomes" id="UP001154078">
    <property type="component" value="Chromosome 2"/>
</dbReference>
<dbReference type="SUPFAM" id="SSF53098">
    <property type="entry name" value="Ribonuclease H-like"/>
    <property type="match status" value="1"/>
</dbReference>
<accession>A0A9P0FEW4</accession>
<evidence type="ECO:0000313" key="2">
    <source>
        <dbReference type="EMBL" id="CAH0551089.1"/>
    </source>
</evidence>
<feature type="compositionally biased region" description="Low complexity" evidence="1">
    <location>
        <begin position="33"/>
        <end position="44"/>
    </location>
</feature>
<evidence type="ECO:0000256" key="1">
    <source>
        <dbReference type="SAM" id="MobiDB-lite"/>
    </source>
</evidence>
<feature type="compositionally biased region" description="Basic and acidic residues" evidence="1">
    <location>
        <begin position="54"/>
        <end position="70"/>
    </location>
</feature>
<reference evidence="2" key="1">
    <citation type="submission" date="2021-12" db="EMBL/GenBank/DDBJ databases">
        <authorList>
            <person name="King R."/>
        </authorList>
    </citation>
    <scope>NUCLEOTIDE SEQUENCE</scope>
</reference>
<dbReference type="EMBL" id="OV121133">
    <property type="protein sequence ID" value="CAH0551089.1"/>
    <property type="molecule type" value="Genomic_DNA"/>
</dbReference>